<dbReference type="EMBL" id="JACHVQ010000002">
    <property type="protein sequence ID" value="MBB2893237.1"/>
    <property type="molecule type" value="Genomic_DNA"/>
</dbReference>
<sequence>MTVTTTTSGKRSTQDVSNWLVGWIHRHLGIPAESFGIACDLRDLAMDSTESLLLLEDIRSEFGVRLRPIALVNSSVWRLAGLVAERP</sequence>
<evidence type="ECO:0000259" key="1">
    <source>
        <dbReference type="Pfam" id="PF00550"/>
    </source>
</evidence>
<dbReference type="RefSeq" id="WP_183321575.1">
    <property type="nucleotide sequence ID" value="NZ_JACHVQ010000002.1"/>
</dbReference>
<gene>
    <name evidence="2" type="ORF">FHU39_003255</name>
</gene>
<accession>A0A839N7J5</accession>
<feature type="domain" description="Carrier" evidence="1">
    <location>
        <begin position="20"/>
        <end position="75"/>
    </location>
</feature>
<dbReference type="Pfam" id="PF00550">
    <property type="entry name" value="PP-binding"/>
    <property type="match status" value="1"/>
</dbReference>
<proteinExistence type="predicted"/>
<comment type="caution">
    <text evidence="2">The sequence shown here is derived from an EMBL/GenBank/DDBJ whole genome shotgun (WGS) entry which is preliminary data.</text>
</comment>
<dbReference type="InterPro" id="IPR009081">
    <property type="entry name" value="PP-bd_ACP"/>
</dbReference>
<dbReference type="Proteomes" id="UP000559182">
    <property type="component" value="Unassembled WGS sequence"/>
</dbReference>
<evidence type="ECO:0000313" key="3">
    <source>
        <dbReference type="Proteomes" id="UP000559182"/>
    </source>
</evidence>
<dbReference type="AlphaFoldDB" id="A0A839N7J5"/>
<reference evidence="2 3" key="1">
    <citation type="submission" date="2020-08" db="EMBL/GenBank/DDBJ databases">
        <title>Sequencing the genomes of 1000 actinobacteria strains.</title>
        <authorList>
            <person name="Klenk H.-P."/>
        </authorList>
    </citation>
    <scope>NUCLEOTIDE SEQUENCE [LARGE SCALE GENOMIC DNA]</scope>
    <source>
        <strain evidence="2 3">DSM 105369</strain>
    </source>
</reference>
<organism evidence="2 3">
    <name type="scientific">Flexivirga oryzae</name>
    <dbReference type="NCBI Taxonomy" id="1794944"/>
    <lineage>
        <taxon>Bacteria</taxon>
        <taxon>Bacillati</taxon>
        <taxon>Actinomycetota</taxon>
        <taxon>Actinomycetes</taxon>
        <taxon>Micrococcales</taxon>
        <taxon>Dermacoccaceae</taxon>
        <taxon>Flexivirga</taxon>
    </lineage>
</organism>
<evidence type="ECO:0000313" key="2">
    <source>
        <dbReference type="EMBL" id="MBB2893237.1"/>
    </source>
</evidence>
<dbReference type="Gene3D" id="1.10.1200.10">
    <property type="entry name" value="ACP-like"/>
    <property type="match status" value="1"/>
</dbReference>
<dbReference type="SUPFAM" id="SSF47336">
    <property type="entry name" value="ACP-like"/>
    <property type="match status" value="1"/>
</dbReference>
<dbReference type="InterPro" id="IPR036736">
    <property type="entry name" value="ACP-like_sf"/>
</dbReference>
<keyword evidence="3" id="KW-1185">Reference proteome</keyword>
<name>A0A839N7J5_9MICO</name>
<protein>
    <submittedName>
        <fullName evidence="2">Acyl carrier protein</fullName>
    </submittedName>
</protein>